<dbReference type="AlphaFoldDB" id="A0A1I7TTP3"/>
<dbReference type="PANTHER" id="PTHR21503">
    <property type="entry name" value="F-BOX-CONTAINING HYPOTHETICAL PROTEIN C.ELEGANS"/>
    <property type="match status" value="1"/>
</dbReference>
<reference evidence="2" key="1">
    <citation type="submission" date="2016-11" db="UniProtKB">
        <authorList>
            <consortium name="WormBaseParasite"/>
        </authorList>
    </citation>
    <scope>IDENTIFICATION</scope>
</reference>
<dbReference type="WBParaSite" id="Csp11.Scaffold629.g11679.t1">
    <property type="protein sequence ID" value="Csp11.Scaffold629.g11679.t1"/>
    <property type="gene ID" value="Csp11.Scaffold629.g11679"/>
</dbReference>
<organism evidence="1 2">
    <name type="scientific">Caenorhabditis tropicalis</name>
    <dbReference type="NCBI Taxonomy" id="1561998"/>
    <lineage>
        <taxon>Eukaryota</taxon>
        <taxon>Metazoa</taxon>
        <taxon>Ecdysozoa</taxon>
        <taxon>Nematoda</taxon>
        <taxon>Chromadorea</taxon>
        <taxon>Rhabditida</taxon>
        <taxon>Rhabditina</taxon>
        <taxon>Rhabditomorpha</taxon>
        <taxon>Rhabditoidea</taxon>
        <taxon>Rhabditidae</taxon>
        <taxon>Peloderinae</taxon>
        <taxon>Caenorhabditis</taxon>
    </lineage>
</organism>
<evidence type="ECO:0000313" key="2">
    <source>
        <dbReference type="WBParaSite" id="Csp11.Scaffold629.g11679.t1"/>
    </source>
</evidence>
<dbReference type="PANTHER" id="PTHR21503:SF8">
    <property type="entry name" value="F-BOX ASSOCIATED DOMAIN-CONTAINING PROTEIN-RELATED"/>
    <property type="match status" value="1"/>
</dbReference>
<accession>A0A1I7TTP3</accession>
<evidence type="ECO:0000313" key="1">
    <source>
        <dbReference type="Proteomes" id="UP000095282"/>
    </source>
</evidence>
<dbReference type="Proteomes" id="UP000095282">
    <property type="component" value="Unplaced"/>
</dbReference>
<sequence>MSLFRLLDLPYVAQKEVIEQLHFMTVLELSFRNRAFYNIARKCKFPVFSFRWVFQSIDLIHIEIEASGECFLIQFTPTPQPNPPDTIFVPMKKRRWAGLRYNYKSFMFLISSELSNKFWKDMSEYLHEILRVKYHYCVATAYTINYLSNCYIGKLTNNYRKVDHLDILFSIETCFSFDYKNAYRKMKFPKILIRKQKYCRNGIVNLVEAWMEGNMNNLMECKIFHSEGQMTTEKIYEEIGNCLRLFQ</sequence>
<name>A0A1I7TTP3_9PELO</name>
<protein>
    <submittedName>
        <fullName evidence="2">F-box domain-containing protein</fullName>
    </submittedName>
</protein>
<proteinExistence type="predicted"/>
<keyword evidence="1" id="KW-1185">Reference proteome</keyword>